<dbReference type="InterPro" id="IPR000799">
    <property type="entry name" value="StAR-like"/>
</dbReference>
<dbReference type="Proteomes" id="UP000472260">
    <property type="component" value="Unassembled WGS sequence"/>
</dbReference>
<feature type="transmembrane region" description="Helical" evidence="13">
    <location>
        <begin position="120"/>
        <end position="137"/>
    </location>
</feature>
<dbReference type="GO" id="GO:0120020">
    <property type="term" value="F:cholesterol transfer activity"/>
    <property type="evidence" value="ECO:0007669"/>
    <property type="project" value="InterPro"/>
</dbReference>
<evidence type="ECO:0000256" key="2">
    <source>
        <dbReference type="ARBA" id="ARBA00010909"/>
    </source>
</evidence>
<reference evidence="16" key="2">
    <citation type="submission" date="2025-09" db="UniProtKB">
        <authorList>
            <consortium name="Ensembl"/>
        </authorList>
    </citation>
    <scope>IDENTIFICATION</scope>
</reference>
<evidence type="ECO:0000259" key="15">
    <source>
        <dbReference type="PROSITE" id="PS51439"/>
    </source>
</evidence>
<dbReference type="InterPro" id="IPR023393">
    <property type="entry name" value="START-like_dom_sf"/>
</dbReference>
<dbReference type="GO" id="GO:0030301">
    <property type="term" value="P:cholesterol transport"/>
    <property type="evidence" value="ECO:0007669"/>
    <property type="project" value="TreeGrafter"/>
</dbReference>
<dbReference type="GO" id="GO:0031902">
    <property type="term" value="C:late endosome membrane"/>
    <property type="evidence" value="ECO:0007669"/>
    <property type="project" value="UniProtKB-SubCell"/>
</dbReference>
<keyword evidence="13" id="KW-1133">Transmembrane helix</keyword>
<sequence>KKKKPADKDCSYIRSLPAIASLNASYSLSLPSPYYPPLPPGERKAFSDVRRTFCLFVTFDLLFITLLWIIELNISKSIWTSLENEVVHYNFKSSFFDIFLLAVFRFLCLQLGYAAFRLRHWWVIAITTLVTSAFLIAKVIWSDLFSQNAFGYVLPITSFVVAWLETWFLDFKVLTQEAEDERAYLAAVNAACEPAPLICPRPVSDGQFYSPPESLAGNDKQFIRQGREAMAVVEQILTQEENWKFEKTNELGDAVYTLEIPFHGKTFILKALLQCTAELVYQEVILQPEKMVQWNRTVSVCQILQRVDDNTMVSYDVSAGAAGGVVSPRDFVNVRRVERRRDCYISAGMATNHSSKPPHSRYVRGENGPGGFVVLKSSSNPSVCTFIWVLNTDLKGHLPRYLIHQSLAATMFEFMSHLRQRINEVYVSYR</sequence>
<dbReference type="InterPro" id="IPR051869">
    <property type="entry name" value="STARD3"/>
</dbReference>
<dbReference type="InterPro" id="IPR029867">
    <property type="entry name" value="STARD3_MLN64_C"/>
</dbReference>
<dbReference type="Ensembl" id="ENSSANT00000027437.1">
    <property type="protein sequence ID" value="ENSSANP00000025762.1"/>
    <property type="gene ID" value="ENSSANG00000013099.1"/>
</dbReference>
<keyword evidence="7" id="KW-0967">Endosome</keyword>
<keyword evidence="5" id="KW-0597">Phosphoprotein</keyword>
<name>A0A671M0F6_9TELE</name>
<dbReference type="InterPro" id="IPR019498">
    <property type="entry name" value="MENTAL"/>
</dbReference>
<dbReference type="AlphaFoldDB" id="A0A671M0F6"/>
<dbReference type="GO" id="GO:0015485">
    <property type="term" value="F:cholesterol binding"/>
    <property type="evidence" value="ECO:0007669"/>
    <property type="project" value="InterPro"/>
</dbReference>
<evidence type="ECO:0000256" key="7">
    <source>
        <dbReference type="ARBA" id="ARBA00022753"/>
    </source>
</evidence>
<evidence type="ECO:0000256" key="5">
    <source>
        <dbReference type="ARBA" id="ARBA00022553"/>
    </source>
</evidence>
<dbReference type="SUPFAM" id="SSF55961">
    <property type="entry name" value="Bet v1-like"/>
    <property type="match status" value="1"/>
</dbReference>
<gene>
    <name evidence="16" type="primary">stard3</name>
</gene>
<evidence type="ECO:0000256" key="12">
    <source>
        <dbReference type="ARBA" id="ARBA00034049"/>
    </source>
</evidence>
<proteinExistence type="inferred from homology"/>
<dbReference type="PANTHER" id="PTHR46121">
    <property type="entry name" value="STEROIDOGENIC ACUTE REGULATORY PROTEIN-LIKE"/>
    <property type="match status" value="1"/>
</dbReference>
<dbReference type="GO" id="GO:0005789">
    <property type="term" value="C:endoplasmic reticulum membrane"/>
    <property type="evidence" value="ECO:0007669"/>
    <property type="project" value="TreeGrafter"/>
</dbReference>
<feature type="transmembrane region" description="Helical" evidence="13">
    <location>
        <begin position="49"/>
        <end position="74"/>
    </location>
</feature>
<dbReference type="Pfam" id="PF10457">
    <property type="entry name" value="MENTAL"/>
    <property type="match status" value="1"/>
</dbReference>
<evidence type="ECO:0000313" key="16">
    <source>
        <dbReference type="Ensembl" id="ENSSANP00000025762.1"/>
    </source>
</evidence>
<accession>A0A671M0F6</accession>
<evidence type="ECO:0000256" key="8">
    <source>
        <dbReference type="ARBA" id="ARBA00023055"/>
    </source>
</evidence>
<dbReference type="GO" id="GO:0099044">
    <property type="term" value="P:vesicle tethering to endoplasmic reticulum"/>
    <property type="evidence" value="ECO:0007669"/>
    <property type="project" value="TreeGrafter"/>
</dbReference>
<evidence type="ECO:0000313" key="17">
    <source>
        <dbReference type="Proteomes" id="UP000472260"/>
    </source>
</evidence>
<dbReference type="GO" id="GO:0005765">
    <property type="term" value="C:lysosomal membrane"/>
    <property type="evidence" value="ECO:0007669"/>
    <property type="project" value="TreeGrafter"/>
</dbReference>
<comment type="subcellular location">
    <subcellularLocation>
        <location evidence="1">Late endosome membrane</location>
        <topology evidence="1">Multi-pass membrane protein</topology>
    </subcellularLocation>
</comment>
<dbReference type="Gene3D" id="3.30.530.20">
    <property type="match status" value="1"/>
</dbReference>
<keyword evidence="6 13" id="KW-0812">Transmembrane</keyword>
<evidence type="ECO:0000256" key="13">
    <source>
        <dbReference type="SAM" id="Phobius"/>
    </source>
</evidence>
<keyword evidence="4" id="KW-0813">Transport</keyword>
<feature type="transmembrane region" description="Helical" evidence="13">
    <location>
        <begin position="95"/>
        <end position="114"/>
    </location>
</feature>
<keyword evidence="10 13" id="KW-0472">Membrane</keyword>
<keyword evidence="17" id="KW-1185">Reference proteome</keyword>
<feature type="domain" description="MENTAL" evidence="15">
    <location>
        <begin position="46"/>
        <end position="218"/>
    </location>
</feature>
<keyword evidence="8" id="KW-0445">Lipid transport</keyword>
<dbReference type="PRINTS" id="PR00978">
    <property type="entry name" value="STARPROTEIN"/>
</dbReference>
<dbReference type="PROSITE" id="PS51439">
    <property type="entry name" value="MENTAL"/>
    <property type="match status" value="1"/>
</dbReference>
<evidence type="ECO:0000256" key="11">
    <source>
        <dbReference type="ARBA" id="ARBA00032621"/>
    </source>
</evidence>
<evidence type="ECO:0000256" key="9">
    <source>
        <dbReference type="ARBA" id="ARBA00023121"/>
    </source>
</evidence>
<evidence type="ECO:0000256" key="6">
    <source>
        <dbReference type="ARBA" id="ARBA00022692"/>
    </source>
</evidence>
<dbReference type="SMART" id="SM00234">
    <property type="entry name" value="START"/>
    <property type="match status" value="1"/>
</dbReference>
<evidence type="ECO:0000259" key="14">
    <source>
        <dbReference type="PROSITE" id="PS50848"/>
    </source>
</evidence>
<dbReference type="CDD" id="cd08906">
    <property type="entry name" value="START_STARD3-like"/>
    <property type="match status" value="1"/>
</dbReference>
<evidence type="ECO:0000256" key="3">
    <source>
        <dbReference type="ARBA" id="ARBA00020514"/>
    </source>
</evidence>
<evidence type="ECO:0000256" key="1">
    <source>
        <dbReference type="ARBA" id="ARBA00004107"/>
    </source>
</evidence>
<dbReference type="PANTHER" id="PTHR46121:SF2">
    <property type="entry name" value="STAR-RELATED LIPID TRANSFER PROTEIN 3"/>
    <property type="match status" value="1"/>
</dbReference>
<protein>
    <recommendedName>
        <fullName evidence="3">StAR-related lipid transfer protein 3</fullName>
    </recommendedName>
    <alternativeName>
        <fullName evidence="11">START domain-containing protein 3</fullName>
    </alternativeName>
</protein>
<dbReference type="GO" id="GO:0140284">
    <property type="term" value="C:endoplasmic reticulum-endosome membrane contact site"/>
    <property type="evidence" value="ECO:0007669"/>
    <property type="project" value="TreeGrafter"/>
</dbReference>
<dbReference type="PROSITE" id="PS50848">
    <property type="entry name" value="START"/>
    <property type="match status" value="1"/>
</dbReference>
<keyword evidence="9" id="KW-0446">Lipid-binding</keyword>
<dbReference type="InterPro" id="IPR002913">
    <property type="entry name" value="START_lipid-bd_dom"/>
</dbReference>
<dbReference type="Pfam" id="PF01852">
    <property type="entry name" value="START"/>
    <property type="match status" value="1"/>
</dbReference>
<organism evidence="16 17">
    <name type="scientific">Sinocyclocheilus anshuiensis</name>
    <dbReference type="NCBI Taxonomy" id="1608454"/>
    <lineage>
        <taxon>Eukaryota</taxon>
        <taxon>Metazoa</taxon>
        <taxon>Chordata</taxon>
        <taxon>Craniata</taxon>
        <taxon>Vertebrata</taxon>
        <taxon>Euteleostomi</taxon>
        <taxon>Actinopterygii</taxon>
        <taxon>Neopterygii</taxon>
        <taxon>Teleostei</taxon>
        <taxon>Ostariophysi</taxon>
        <taxon>Cypriniformes</taxon>
        <taxon>Cyprinidae</taxon>
        <taxon>Cyprininae</taxon>
        <taxon>Sinocyclocheilus</taxon>
    </lineage>
</organism>
<comment type="catalytic activity">
    <reaction evidence="12">
        <text>cholesterol(in) = cholesterol(out)</text>
        <dbReference type="Rhea" id="RHEA:39747"/>
        <dbReference type="ChEBI" id="CHEBI:16113"/>
    </reaction>
</comment>
<comment type="similarity">
    <text evidence="2">Belongs to the STARD3 family.</text>
</comment>
<reference evidence="16" key="1">
    <citation type="submission" date="2025-08" db="UniProtKB">
        <authorList>
            <consortium name="Ensembl"/>
        </authorList>
    </citation>
    <scope>IDENTIFICATION</scope>
</reference>
<evidence type="ECO:0000256" key="4">
    <source>
        <dbReference type="ARBA" id="ARBA00022448"/>
    </source>
</evidence>
<feature type="domain" description="START" evidence="14">
    <location>
        <begin position="227"/>
        <end position="427"/>
    </location>
</feature>
<evidence type="ECO:0000256" key="10">
    <source>
        <dbReference type="ARBA" id="ARBA00023136"/>
    </source>
</evidence>